<gene>
    <name evidence="3" type="ORF">AaE_008366</name>
</gene>
<dbReference type="EMBL" id="VJMI01014198">
    <property type="protein sequence ID" value="KAF0745844.1"/>
    <property type="molecule type" value="Genomic_DNA"/>
</dbReference>
<protein>
    <submittedName>
        <fullName evidence="3">Uncharacterized protein</fullName>
    </submittedName>
</protein>
<accession>A0A6A5ADM6</accession>
<dbReference type="PANTHER" id="PTHR47236">
    <property type="entry name" value="GENE, 32742-RELATED-RELATED"/>
    <property type="match status" value="1"/>
</dbReference>
<proteinExistence type="predicted"/>
<dbReference type="Proteomes" id="UP000469452">
    <property type="component" value="Unassembled WGS sequence"/>
</dbReference>
<reference evidence="3 4" key="1">
    <citation type="submission" date="2019-06" db="EMBL/GenBank/DDBJ databases">
        <title>Genomics analysis of Aphanomyces spp. identifies a new class of oomycete effector associated with host adaptation.</title>
        <authorList>
            <person name="Gaulin E."/>
        </authorList>
    </citation>
    <scope>NUCLEOTIDE SEQUENCE [LARGE SCALE GENOMIC DNA]</scope>
    <source>
        <strain evidence="3 4">E</strain>
    </source>
</reference>
<feature type="coiled-coil region" evidence="1">
    <location>
        <begin position="323"/>
        <end position="411"/>
    </location>
</feature>
<dbReference type="AlphaFoldDB" id="A0A6A5ADM6"/>
<name>A0A6A5ADM6_APHAT</name>
<organism evidence="3 4">
    <name type="scientific">Aphanomyces astaci</name>
    <name type="common">Crayfish plague agent</name>
    <dbReference type="NCBI Taxonomy" id="112090"/>
    <lineage>
        <taxon>Eukaryota</taxon>
        <taxon>Sar</taxon>
        <taxon>Stramenopiles</taxon>
        <taxon>Oomycota</taxon>
        <taxon>Saprolegniomycetes</taxon>
        <taxon>Saprolegniales</taxon>
        <taxon>Verrucalvaceae</taxon>
        <taxon>Aphanomyces</taxon>
    </lineage>
</organism>
<sequence length="419" mass="45977">SVADTTSRTDDDHDIQASTSLLSSIALAHVNESNPQQPPHHPMELIGQKLDSIERLIQRLTSSERPVTLPAGPNSIKSALLSAYPGLEQDAKASTGALKPLDASMLTKWQSARLEFGQKLVSTLDPTLQIAVASVLTPSPGVFGHSMTYEPKSHTLYVRQSRLESVPELSLLLVHSVAHLKAHKSAFDDDNDPAFVTEFYRLLGRCYQDFFAKSDDLGLVPAASMESLVALGRSKDAVGMTPASYFLPGQIESRLADMQAFLDQMQNDAAEGDDHVTLLDHQSTSKLLLPSSKPTQSPQSIRKERTTSPRSFKKIGSSRALFMANAEQQVTSLQECLDVAEKSYMETLKRYTEASDAVELLEDALSEAEAEHVEHEVGLLSKKLSEAKEDLARVKADRDDVARRCEKLRLEIKAKVDAV</sequence>
<evidence type="ECO:0000313" key="3">
    <source>
        <dbReference type="EMBL" id="KAF0745844.1"/>
    </source>
</evidence>
<feature type="non-terminal residue" evidence="3">
    <location>
        <position position="1"/>
    </location>
</feature>
<keyword evidence="1" id="KW-0175">Coiled coil</keyword>
<dbReference type="VEuPathDB" id="FungiDB:H257_06330"/>
<feature type="region of interest" description="Disordered" evidence="2">
    <location>
        <begin position="287"/>
        <end position="309"/>
    </location>
</feature>
<evidence type="ECO:0000313" key="4">
    <source>
        <dbReference type="Proteomes" id="UP000469452"/>
    </source>
</evidence>
<comment type="caution">
    <text evidence="3">The sequence shown here is derived from an EMBL/GenBank/DDBJ whole genome shotgun (WGS) entry which is preliminary data.</text>
</comment>
<feature type="compositionally biased region" description="Low complexity" evidence="2">
    <location>
        <begin position="287"/>
        <end position="300"/>
    </location>
</feature>
<dbReference type="PANTHER" id="PTHR47236:SF4">
    <property type="entry name" value="GENE 9195-RELATED"/>
    <property type="match status" value="1"/>
</dbReference>
<evidence type="ECO:0000256" key="2">
    <source>
        <dbReference type="SAM" id="MobiDB-lite"/>
    </source>
</evidence>
<evidence type="ECO:0000256" key="1">
    <source>
        <dbReference type="SAM" id="Coils"/>
    </source>
</evidence>